<dbReference type="InterPro" id="IPR050999">
    <property type="entry name" value="ADP-ribosyltransferase_ARG"/>
</dbReference>
<comment type="subcellular location">
    <subcellularLocation>
        <location evidence="1">Secreted</location>
    </subcellularLocation>
</comment>
<evidence type="ECO:0000256" key="2">
    <source>
        <dbReference type="ARBA" id="ARBA00022525"/>
    </source>
</evidence>
<reference evidence="9 10" key="2">
    <citation type="submission" date="2019-05" db="EMBL/GenBank/DDBJ databases">
        <title>Glycomyces buryatensis sp. nov.</title>
        <authorList>
            <person name="Nikitina E."/>
        </authorList>
    </citation>
    <scope>NUCLEOTIDE SEQUENCE [LARGE SCALE GENOMIC DNA]</scope>
    <source>
        <strain evidence="9 10">18</strain>
    </source>
</reference>
<evidence type="ECO:0000256" key="5">
    <source>
        <dbReference type="ARBA" id="ARBA00022679"/>
    </source>
</evidence>
<name>A0A4S8PSS1_9ACTN</name>
<dbReference type="Gene3D" id="3.90.176.10">
    <property type="entry name" value="Toxin ADP-ribosyltransferase, Chain A, domain 1"/>
    <property type="match status" value="1"/>
</dbReference>
<keyword evidence="6" id="KW-0548">Nucleotidyltransferase</keyword>
<reference evidence="10" key="1">
    <citation type="submission" date="2019-04" db="EMBL/GenBank/DDBJ databases">
        <title>Nocardioides xinjiangensis sp. nov.</title>
        <authorList>
            <person name="Liu S."/>
        </authorList>
    </citation>
    <scope>NUCLEOTIDE SEQUENCE [LARGE SCALE GENOMIC DNA]</scope>
    <source>
        <strain evidence="10">18</strain>
    </source>
</reference>
<dbReference type="Proteomes" id="UP000308760">
    <property type="component" value="Unassembled WGS sequence"/>
</dbReference>
<evidence type="ECO:0000256" key="6">
    <source>
        <dbReference type="ARBA" id="ARBA00022695"/>
    </source>
</evidence>
<keyword evidence="3" id="KW-0800">Toxin</keyword>
<keyword evidence="4" id="KW-0328">Glycosyltransferase</keyword>
<dbReference type="InterPro" id="IPR036689">
    <property type="entry name" value="ESAT-6-like_sf"/>
</dbReference>
<sequence>MPPTFQQAVDADPTNLNSAAGKFRDASDRIDYYKNEYNQAFENLREHWQGDDYDAFVTEANKVSLNAANTEATVNMASGLLQTLGATMKISVELLQQIERAAKSAGFKVLPLPLVIMGPTHWQQVASAGPAAPAVLAGYQAVAAGFTISLQAIFAQLIGQDVTALATLQGITMNLRPVNGPGMGLPDGIRAVPQLPRIEPGSELSQFTELDEAMVKFYTTDEYDPLNKYLRRPGSVTDPVQEAKLKRAAEAVSQGLQHLPPHRERTYRGVKDESFLDDYQVGAVVPERSFTSSSTEYSVAEQFASGGPIITVDGRSGRYIREYSDAPEESEVVFDRGTSFLVTERRVNPDDGRTYIRVEEVAND</sequence>
<dbReference type="EMBL" id="STGY01000080">
    <property type="protein sequence ID" value="THV34390.1"/>
    <property type="molecule type" value="Genomic_DNA"/>
</dbReference>
<evidence type="ECO:0000313" key="10">
    <source>
        <dbReference type="Proteomes" id="UP000308760"/>
    </source>
</evidence>
<gene>
    <name evidence="9" type="ORF">FAB82_24360</name>
</gene>
<evidence type="ECO:0000256" key="7">
    <source>
        <dbReference type="ARBA" id="ARBA00023026"/>
    </source>
</evidence>
<evidence type="ECO:0000256" key="1">
    <source>
        <dbReference type="ARBA" id="ARBA00004613"/>
    </source>
</evidence>
<evidence type="ECO:0000313" key="9">
    <source>
        <dbReference type="EMBL" id="THV34390.1"/>
    </source>
</evidence>
<feature type="domain" description="ADP ribosyltransferase" evidence="8">
    <location>
        <begin position="206"/>
        <end position="361"/>
    </location>
</feature>
<organism evidence="9 10">
    <name type="scientific">Glycomyces buryatensis</name>
    <dbReference type="NCBI Taxonomy" id="2570927"/>
    <lineage>
        <taxon>Bacteria</taxon>
        <taxon>Bacillati</taxon>
        <taxon>Actinomycetota</taxon>
        <taxon>Actinomycetes</taxon>
        <taxon>Glycomycetales</taxon>
        <taxon>Glycomycetaceae</taxon>
        <taxon>Glycomyces</taxon>
    </lineage>
</organism>
<comment type="caution">
    <text evidence="9">The sequence shown here is derived from an EMBL/GenBank/DDBJ whole genome shotgun (WGS) entry which is preliminary data.</text>
</comment>
<dbReference type="AlphaFoldDB" id="A0A4S8PSS1"/>
<protein>
    <recommendedName>
        <fullName evidence="8">ADP ribosyltransferase domain-containing protein</fullName>
    </recommendedName>
</protein>
<dbReference type="GO" id="GO:0090729">
    <property type="term" value="F:toxin activity"/>
    <property type="evidence" value="ECO:0007669"/>
    <property type="project" value="UniProtKB-KW"/>
</dbReference>
<dbReference type="OrthoDB" id="5220063at2"/>
<evidence type="ECO:0000256" key="4">
    <source>
        <dbReference type="ARBA" id="ARBA00022676"/>
    </source>
</evidence>
<proteinExistence type="predicted"/>
<evidence type="ECO:0000256" key="3">
    <source>
        <dbReference type="ARBA" id="ARBA00022656"/>
    </source>
</evidence>
<dbReference type="Pfam" id="PF03496">
    <property type="entry name" value="ADPrib_exo_Tox"/>
    <property type="match status" value="1"/>
</dbReference>
<keyword evidence="7" id="KW-0843">Virulence</keyword>
<dbReference type="RefSeq" id="WP_136537168.1">
    <property type="nucleotide sequence ID" value="NZ_STGY01000080.1"/>
</dbReference>
<dbReference type="PANTHER" id="PTHR10339:SF25">
    <property type="entry name" value="SECRETED EXOENZYME S"/>
    <property type="match status" value="1"/>
</dbReference>
<dbReference type="SUPFAM" id="SSF140453">
    <property type="entry name" value="EsxAB dimer-like"/>
    <property type="match status" value="1"/>
</dbReference>
<dbReference type="GO" id="GO:0003950">
    <property type="term" value="F:NAD+ poly-ADP-ribosyltransferase activity"/>
    <property type="evidence" value="ECO:0007669"/>
    <property type="project" value="TreeGrafter"/>
</dbReference>
<dbReference type="PROSITE" id="PS51996">
    <property type="entry name" value="TR_MART"/>
    <property type="match status" value="1"/>
</dbReference>
<evidence type="ECO:0000259" key="8">
    <source>
        <dbReference type="Pfam" id="PF03496"/>
    </source>
</evidence>
<keyword evidence="10" id="KW-1185">Reference proteome</keyword>
<dbReference type="SUPFAM" id="SSF56399">
    <property type="entry name" value="ADP-ribosylation"/>
    <property type="match status" value="1"/>
</dbReference>
<dbReference type="GO" id="GO:0016779">
    <property type="term" value="F:nucleotidyltransferase activity"/>
    <property type="evidence" value="ECO:0007669"/>
    <property type="project" value="UniProtKB-KW"/>
</dbReference>
<keyword evidence="5" id="KW-0808">Transferase</keyword>
<keyword evidence="2" id="KW-0964">Secreted</keyword>
<dbReference type="Gene3D" id="1.10.287.1060">
    <property type="entry name" value="ESAT-6-like"/>
    <property type="match status" value="1"/>
</dbReference>
<dbReference type="GO" id="GO:0005576">
    <property type="term" value="C:extracellular region"/>
    <property type="evidence" value="ECO:0007669"/>
    <property type="project" value="UniProtKB-SubCell"/>
</dbReference>
<dbReference type="InterPro" id="IPR003540">
    <property type="entry name" value="ADP-ribosyltransferase"/>
</dbReference>
<accession>A0A4S8PSS1</accession>
<dbReference type="PANTHER" id="PTHR10339">
    <property type="entry name" value="ADP-RIBOSYLTRANSFERASE"/>
    <property type="match status" value="1"/>
</dbReference>